<accession>A0A812NUX8</accession>
<keyword evidence="3" id="KW-1185">Reference proteome</keyword>
<dbReference type="Proteomes" id="UP000601435">
    <property type="component" value="Unassembled WGS sequence"/>
</dbReference>
<comment type="caution">
    <text evidence="2">The sequence shown here is derived from an EMBL/GenBank/DDBJ whole genome shotgun (WGS) entry which is preliminary data.</text>
</comment>
<keyword evidence="1" id="KW-0175">Coiled coil</keyword>
<proteinExistence type="predicted"/>
<sequence length="263" mass="29768">VPAHRCMLAGPRDEDGHYFAAAFRWPAENTGGGPVITMPEGLSQEATMMLLRLRYGSDEVEADYILEATWKAGKKIIFGCDVFELQALGVLRTYRAPPHEETEMGFHSMPVTSQSCLTGQKYGSAARQWSRVAEAAEAESENPSTPSMLPSSRQSELGTLNRIRHRDGHVCGSLEEYLHVASDDLVAWERSLALDAPQAAKRKLEGAWRHWHQILFEYGHIFGADLAEKLRERTRHRRAQLREERSRQRGQDLRLPAGKVWFE</sequence>
<evidence type="ECO:0000313" key="3">
    <source>
        <dbReference type="Proteomes" id="UP000601435"/>
    </source>
</evidence>
<dbReference type="AlphaFoldDB" id="A0A812NUX8"/>
<feature type="non-terminal residue" evidence="2">
    <location>
        <position position="263"/>
    </location>
</feature>
<feature type="non-terminal residue" evidence="2">
    <location>
        <position position="1"/>
    </location>
</feature>
<protein>
    <submittedName>
        <fullName evidence="2">InfB protein</fullName>
    </submittedName>
</protein>
<reference evidence="2" key="1">
    <citation type="submission" date="2021-02" db="EMBL/GenBank/DDBJ databases">
        <authorList>
            <person name="Dougan E. K."/>
            <person name="Rhodes N."/>
            <person name="Thang M."/>
            <person name="Chan C."/>
        </authorList>
    </citation>
    <scope>NUCLEOTIDE SEQUENCE</scope>
</reference>
<dbReference type="EMBL" id="CAJNJA010014193">
    <property type="protein sequence ID" value="CAE7337706.1"/>
    <property type="molecule type" value="Genomic_DNA"/>
</dbReference>
<feature type="coiled-coil region" evidence="1">
    <location>
        <begin position="224"/>
        <end position="251"/>
    </location>
</feature>
<organism evidence="2 3">
    <name type="scientific">Symbiodinium necroappetens</name>
    <dbReference type="NCBI Taxonomy" id="1628268"/>
    <lineage>
        <taxon>Eukaryota</taxon>
        <taxon>Sar</taxon>
        <taxon>Alveolata</taxon>
        <taxon>Dinophyceae</taxon>
        <taxon>Suessiales</taxon>
        <taxon>Symbiodiniaceae</taxon>
        <taxon>Symbiodinium</taxon>
    </lineage>
</organism>
<gene>
    <name evidence="2" type="primary">infB</name>
    <name evidence="2" type="ORF">SNEC2469_LOCUS8652</name>
</gene>
<name>A0A812NUX8_9DINO</name>
<evidence type="ECO:0000256" key="1">
    <source>
        <dbReference type="SAM" id="Coils"/>
    </source>
</evidence>
<evidence type="ECO:0000313" key="2">
    <source>
        <dbReference type="EMBL" id="CAE7337706.1"/>
    </source>
</evidence>
<dbReference type="OrthoDB" id="428215at2759"/>